<dbReference type="SUPFAM" id="SSF46565">
    <property type="entry name" value="Chaperone J-domain"/>
    <property type="match status" value="1"/>
</dbReference>
<reference evidence="3" key="1">
    <citation type="submission" date="2022-07" db="EMBL/GenBank/DDBJ databases">
        <authorList>
            <person name="Macas J."/>
            <person name="Novak P."/>
            <person name="Neumann P."/>
        </authorList>
    </citation>
    <scope>NUCLEOTIDE SEQUENCE</scope>
</reference>
<proteinExistence type="predicted"/>
<feature type="compositionally biased region" description="Basic residues" evidence="1">
    <location>
        <begin position="1"/>
        <end position="11"/>
    </location>
</feature>
<dbReference type="Proteomes" id="UP001152484">
    <property type="component" value="Unassembled WGS sequence"/>
</dbReference>
<dbReference type="PANTHER" id="PTHR47422:SF1">
    <property type="entry name" value="DNAJ HEAT SHOCK N-TERMINAL DOMAIN-CONTAINING PROTEIN"/>
    <property type="match status" value="1"/>
</dbReference>
<sequence length="608" mass="69275">MGGHSSRKKKRRQEDDTPTSSSSPSQTSSESSDSEIDRHRRRRKRRRDERRKVSSRRDKDKEKERKRRHKKDPSKRKHGSMKSSSRKSKVKYSDSAESDSDSTRSADDDEESREDLNDVINMILKEFPGVAGELEQLLMMIDDGQAVDISGLSEKLLVKRLRKLFLALKLRENADLVFLLPSKARPTLERVGSIIKLHTQQQNHHLDTSAMQMDKHSKSPDADYKQGTYNVNMSFPNEDTGSYDANLCLPNEQTTGPRKRMIGPSMPSAELLAAAAKLTEAQEKLREAELGEDCGLFVGPPPPALVTEAESANEAERFEEITRIMGVEADNAYDVLGMNRKMANENMKKRYWKLSLMVHPDKCSHPQAQQAFVKLNKAFKELQDPDKRKVLDEKIKIKEEQEEMKADLRAMREAAQWRRLQGISMEGDDILLAEEVKAAPKRDEWMTTLPPERKPGVTMQSTKFSKSSKEGRGDTSAWTDTPSERALKAKMNYLEAYNEATALASKEEDNIRQRADAELVDQYNKAKRSKSLVEKHQDLGRSKSSNSTKSKKTAKQEKGEWEGKHPWKPWDREKDLTAGRQSVKLDTENMAQGLTSRFSSGSFQRNFL</sequence>
<comment type="caution">
    <text evidence="3">The sequence shown here is derived from an EMBL/GenBank/DDBJ whole genome shotgun (WGS) entry which is preliminary data.</text>
</comment>
<dbReference type="Pfam" id="PF00226">
    <property type="entry name" value="DnaJ"/>
    <property type="match status" value="1"/>
</dbReference>
<feature type="compositionally biased region" description="Basic and acidic residues" evidence="1">
    <location>
        <begin position="50"/>
        <end position="63"/>
    </location>
</feature>
<dbReference type="PANTHER" id="PTHR47422">
    <property type="entry name" value="DNAJ HEAT SHOCK N-TERMINAL DOMAIN-CONTAINING PROTEIN"/>
    <property type="match status" value="1"/>
</dbReference>
<dbReference type="EMBL" id="CAMAPE010000019">
    <property type="protein sequence ID" value="CAH9087896.1"/>
    <property type="molecule type" value="Genomic_DNA"/>
</dbReference>
<keyword evidence="4" id="KW-1185">Reference proteome</keyword>
<gene>
    <name evidence="3" type="ORF">CEURO_LOCUS10277</name>
</gene>
<dbReference type="SMART" id="SM00271">
    <property type="entry name" value="DnaJ"/>
    <property type="match status" value="1"/>
</dbReference>
<evidence type="ECO:0000256" key="1">
    <source>
        <dbReference type="SAM" id="MobiDB-lite"/>
    </source>
</evidence>
<dbReference type="AlphaFoldDB" id="A0A9P1E9F7"/>
<dbReference type="InterPro" id="IPR001623">
    <property type="entry name" value="DnaJ_domain"/>
</dbReference>
<protein>
    <recommendedName>
        <fullName evidence="2">J domain-containing protein</fullName>
    </recommendedName>
</protein>
<dbReference type="OrthoDB" id="342454at2759"/>
<name>A0A9P1E9F7_CUSEU</name>
<accession>A0A9P1E9F7</accession>
<dbReference type="Gene3D" id="1.10.287.110">
    <property type="entry name" value="DnaJ domain"/>
    <property type="match status" value="1"/>
</dbReference>
<feature type="compositionally biased region" description="Basic residues" evidence="1">
    <location>
        <begin position="64"/>
        <end position="90"/>
    </location>
</feature>
<feature type="region of interest" description="Disordered" evidence="1">
    <location>
        <begin position="451"/>
        <end position="480"/>
    </location>
</feature>
<evidence type="ECO:0000259" key="2">
    <source>
        <dbReference type="PROSITE" id="PS50076"/>
    </source>
</evidence>
<dbReference type="PROSITE" id="PS50076">
    <property type="entry name" value="DNAJ_2"/>
    <property type="match status" value="1"/>
</dbReference>
<evidence type="ECO:0000313" key="3">
    <source>
        <dbReference type="EMBL" id="CAH9087896.1"/>
    </source>
</evidence>
<feature type="compositionally biased region" description="Low complexity" evidence="1">
    <location>
        <begin position="20"/>
        <end position="31"/>
    </location>
</feature>
<organism evidence="3 4">
    <name type="scientific">Cuscuta europaea</name>
    <name type="common">European dodder</name>
    <dbReference type="NCBI Taxonomy" id="41803"/>
    <lineage>
        <taxon>Eukaryota</taxon>
        <taxon>Viridiplantae</taxon>
        <taxon>Streptophyta</taxon>
        <taxon>Embryophyta</taxon>
        <taxon>Tracheophyta</taxon>
        <taxon>Spermatophyta</taxon>
        <taxon>Magnoliopsida</taxon>
        <taxon>eudicotyledons</taxon>
        <taxon>Gunneridae</taxon>
        <taxon>Pentapetalae</taxon>
        <taxon>asterids</taxon>
        <taxon>lamiids</taxon>
        <taxon>Solanales</taxon>
        <taxon>Convolvulaceae</taxon>
        <taxon>Cuscuteae</taxon>
        <taxon>Cuscuta</taxon>
        <taxon>Cuscuta subgen. Cuscuta</taxon>
    </lineage>
</organism>
<feature type="compositionally biased region" description="Basic residues" evidence="1">
    <location>
        <begin position="39"/>
        <end position="49"/>
    </location>
</feature>
<feature type="compositionally biased region" description="Polar residues" evidence="1">
    <location>
        <begin position="589"/>
        <end position="608"/>
    </location>
</feature>
<dbReference type="InterPro" id="IPR022226">
    <property type="entry name" value="DUF3752"/>
</dbReference>
<dbReference type="PRINTS" id="PR00625">
    <property type="entry name" value="JDOMAIN"/>
</dbReference>
<feature type="domain" description="J" evidence="2">
    <location>
        <begin position="331"/>
        <end position="395"/>
    </location>
</feature>
<feature type="region of interest" description="Disordered" evidence="1">
    <location>
        <begin position="1"/>
        <end position="114"/>
    </location>
</feature>
<feature type="compositionally biased region" description="Basic and acidic residues" evidence="1">
    <location>
        <begin position="531"/>
        <end position="541"/>
    </location>
</feature>
<dbReference type="InterPro" id="IPR036869">
    <property type="entry name" value="J_dom_sf"/>
</dbReference>
<dbReference type="CDD" id="cd06257">
    <property type="entry name" value="DnaJ"/>
    <property type="match status" value="1"/>
</dbReference>
<dbReference type="Pfam" id="PF12572">
    <property type="entry name" value="DUF3752"/>
    <property type="match status" value="1"/>
</dbReference>
<feature type="region of interest" description="Disordered" evidence="1">
    <location>
        <begin position="522"/>
        <end position="608"/>
    </location>
</feature>
<feature type="compositionally biased region" description="Basic and acidic residues" evidence="1">
    <location>
        <begin position="554"/>
        <end position="587"/>
    </location>
</feature>
<evidence type="ECO:0000313" key="4">
    <source>
        <dbReference type="Proteomes" id="UP001152484"/>
    </source>
</evidence>